<evidence type="ECO:0000256" key="3">
    <source>
        <dbReference type="ARBA" id="ARBA00023163"/>
    </source>
</evidence>
<keyword evidence="3" id="KW-0804">Transcription</keyword>
<dbReference type="InterPro" id="IPR036390">
    <property type="entry name" value="WH_DNA-bd_sf"/>
</dbReference>
<dbReference type="SUPFAM" id="SSF48008">
    <property type="entry name" value="GntR ligand-binding domain-like"/>
    <property type="match status" value="1"/>
</dbReference>
<comment type="caution">
    <text evidence="5">The sequence shown here is derived from an EMBL/GenBank/DDBJ whole genome shotgun (WGS) entry which is preliminary data.</text>
</comment>
<dbReference type="Gene3D" id="1.20.120.530">
    <property type="entry name" value="GntR ligand-binding domain-like"/>
    <property type="match status" value="1"/>
</dbReference>
<accession>A0ABW8AU36</accession>
<keyword evidence="6" id="KW-1185">Reference proteome</keyword>
<dbReference type="SUPFAM" id="SSF46785">
    <property type="entry name" value="Winged helix' DNA-binding domain"/>
    <property type="match status" value="1"/>
</dbReference>
<dbReference type="PANTHER" id="PTHR43537:SF24">
    <property type="entry name" value="GLUCONATE OPERON TRANSCRIPTIONAL REPRESSOR"/>
    <property type="match status" value="1"/>
</dbReference>
<sequence>MTAPVLAHPPTLADRVVGALRDEIRARRLVPGELYSVQQVAELLGVSRSPAREGLLKLAEAGLVRFTRNRGFRIVLPEPRDVAEIFAVRLALEPAAAARAASRGAVLTLEQLDDATHLGDEASFWEADRALHDAILRAGGNRRAAEIVAGLRATTALLTPPTSAGDRSLAAIRDEHAPVVAAVAAGDAAGAERAMREHLEHTGRLLVARVADRPVEDPAVERIWSEAVN</sequence>
<dbReference type="Pfam" id="PF07729">
    <property type="entry name" value="FCD"/>
    <property type="match status" value="1"/>
</dbReference>
<keyword evidence="2" id="KW-0238">DNA-binding</keyword>
<dbReference type="PANTHER" id="PTHR43537">
    <property type="entry name" value="TRANSCRIPTIONAL REGULATOR, GNTR FAMILY"/>
    <property type="match status" value="1"/>
</dbReference>
<dbReference type="SMART" id="SM00345">
    <property type="entry name" value="HTH_GNTR"/>
    <property type="match status" value="1"/>
</dbReference>
<dbReference type="SMART" id="SM00895">
    <property type="entry name" value="FCD"/>
    <property type="match status" value="1"/>
</dbReference>
<name>A0ABW8AU36_9ACTN</name>
<dbReference type="InterPro" id="IPR036388">
    <property type="entry name" value="WH-like_DNA-bd_sf"/>
</dbReference>
<dbReference type="Gene3D" id="1.10.10.10">
    <property type="entry name" value="Winged helix-like DNA-binding domain superfamily/Winged helix DNA-binding domain"/>
    <property type="match status" value="1"/>
</dbReference>
<dbReference type="InterPro" id="IPR011711">
    <property type="entry name" value="GntR_C"/>
</dbReference>
<protein>
    <submittedName>
        <fullName evidence="5">GntR family transcriptional regulator</fullName>
    </submittedName>
</protein>
<evidence type="ECO:0000313" key="5">
    <source>
        <dbReference type="EMBL" id="MFI7589901.1"/>
    </source>
</evidence>
<dbReference type="EMBL" id="JBITLV010000011">
    <property type="protein sequence ID" value="MFI7589901.1"/>
    <property type="molecule type" value="Genomic_DNA"/>
</dbReference>
<dbReference type="RefSeq" id="WP_398284504.1">
    <property type="nucleotide sequence ID" value="NZ_JBITLV010000011.1"/>
</dbReference>
<evidence type="ECO:0000256" key="1">
    <source>
        <dbReference type="ARBA" id="ARBA00023015"/>
    </source>
</evidence>
<proteinExistence type="predicted"/>
<organism evidence="5 6">
    <name type="scientific">Spongisporangium articulatum</name>
    <dbReference type="NCBI Taxonomy" id="3362603"/>
    <lineage>
        <taxon>Bacteria</taxon>
        <taxon>Bacillati</taxon>
        <taxon>Actinomycetota</taxon>
        <taxon>Actinomycetes</taxon>
        <taxon>Kineosporiales</taxon>
        <taxon>Kineosporiaceae</taxon>
        <taxon>Spongisporangium</taxon>
    </lineage>
</organism>
<gene>
    <name evidence="5" type="ORF">ACIB24_22760</name>
</gene>
<reference evidence="5 6" key="1">
    <citation type="submission" date="2024-10" db="EMBL/GenBank/DDBJ databases">
        <title>The Natural Products Discovery Center: Release of the First 8490 Sequenced Strains for Exploring Actinobacteria Biosynthetic Diversity.</title>
        <authorList>
            <person name="Kalkreuter E."/>
            <person name="Kautsar S.A."/>
            <person name="Yang D."/>
            <person name="Bader C.D."/>
            <person name="Teijaro C.N."/>
            <person name="Fluegel L."/>
            <person name="Davis C.M."/>
            <person name="Simpson J.R."/>
            <person name="Lauterbach L."/>
            <person name="Steele A.D."/>
            <person name="Gui C."/>
            <person name="Meng S."/>
            <person name="Li G."/>
            <person name="Viehrig K."/>
            <person name="Ye F."/>
            <person name="Su P."/>
            <person name="Kiefer A.F."/>
            <person name="Nichols A."/>
            <person name="Cepeda A.J."/>
            <person name="Yan W."/>
            <person name="Fan B."/>
            <person name="Jiang Y."/>
            <person name="Adhikari A."/>
            <person name="Zheng C.-J."/>
            <person name="Schuster L."/>
            <person name="Cowan T.M."/>
            <person name="Smanski M.J."/>
            <person name="Chevrette M.G."/>
            <person name="De Carvalho L.P.S."/>
            <person name="Shen B."/>
        </authorList>
    </citation>
    <scope>NUCLEOTIDE SEQUENCE [LARGE SCALE GENOMIC DNA]</scope>
    <source>
        <strain evidence="5 6">NPDC049639</strain>
    </source>
</reference>
<dbReference type="Pfam" id="PF00392">
    <property type="entry name" value="GntR"/>
    <property type="match status" value="1"/>
</dbReference>
<evidence type="ECO:0000313" key="6">
    <source>
        <dbReference type="Proteomes" id="UP001612915"/>
    </source>
</evidence>
<evidence type="ECO:0000256" key="2">
    <source>
        <dbReference type="ARBA" id="ARBA00023125"/>
    </source>
</evidence>
<evidence type="ECO:0000259" key="4">
    <source>
        <dbReference type="PROSITE" id="PS50949"/>
    </source>
</evidence>
<dbReference type="PROSITE" id="PS50949">
    <property type="entry name" value="HTH_GNTR"/>
    <property type="match status" value="1"/>
</dbReference>
<dbReference type="InterPro" id="IPR000524">
    <property type="entry name" value="Tscrpt_reg_HTH_GntR"/>
</dbReference>
<dbReference type="Proteomes" id="UP001612915">
    <property type="component" value="Unassembled WGS sequence"/>
</dbReference>
<dbReference type="InterPro" id="IPR008920">
    <property type="entry name" value="TF_FadR/GntR_C"/>
</dbReference>
<keyword evidence="1" id="KW-0805">Transcription regulation</keyword>
<feature type="domain" description="HTH gntR-type" evidence="4">
    <location>
        <begin position="10"/>
        <end position="77"/>
    </location>
</feature>